<sequence>MFAPRPMTLRSALRRFAPYLSGFRWRLAAASVFGLVAMVCDILAIAVFADIIDHAVVGGHVDLLLRSGVGWLLIAMVGLVAGWVSRMIATTTAERVVLRLRDDLYGHIQRLGAPMRARFGTGDLVARLTADTEEVEYLISTGILRGAIAAVSAVGFGLAAFLVNWRLALLAVVMVPVLAGISSGVGRLVRRASRAERAHNGHLTALLTEGVEHAEAIAADNQSDRHRTVAHGIGDRLRRARVRATAAGETYAGLTTMVEMVGVLGVLAVGVWQISTGQLTFGGLISVVGFLGYVFPQLRDLGELVVAITSATASAERIAGVLDTRVPVGDPLPDPLAPDPLRGALRLREVTLRNPGMAAPVVDRADLEIREGEVVAITGVSGAGKSTLASALSRLIDPVHGSISIGDVDLRAVPVRTVRDSVALLPQRSAILAGTVAENIAFGRPEATEDEIRAATALAGADDVVAGLPRGYRTDLTTGGGSLSGGQRQRIALARAMLRDTPILVLDEPTTGVDDGHVTALTSVLRGMSGARTVLVITHDSRLLCGVDRVLRLIDGQFVDGTAMRVRRLPGEAVRVG</sequence>
<comment type="subcellular location">
    <subcellularLocation>
        <location evidence="1">Cell membrane</location>
        <topology evidence="1">Multi-pass membrane protein</topology>
    </subcellularLocation>
</comment>
<dbReference type="GO" id="GO:0005886">
    <property type="term" value="C:plasma membrane"/>
    <property type="evidence" value="ECO:0007669"/>
    <property type="project" value="UniProtKB-SubCell"/>
</dbReference>
<keyword evidence="6 7" id="KW-0472">Membrane</keyword>
<dbReference type="SUPFAM" id="SSF52540">
    <property type="entry name" value="P-loop containing nucleoside triphosphate hydrolases"/>
    <property type="match status" value="1"/>
</dbReference>
<reference evidence="10 11" key="1">
    <citation type="submission" date="2017-01" db="EMBL/GenBank/DDBJ databases">
        <authorList>
            <person name="Mah S.A."/>
            <person name="Swanson W.J."/>
            <person name="Moy G.W."/>
            <person name="Vacquier V.D."/>
        </authorList>
    </citation>
    <scope>NUCLEOTIDE SEQUENCE [LARGE SCALE GENOMIC DNA]</scope>
    <source>
        <strain evidence="10 11">CPCC 203464</strain>
    </source>
</reference>
<accession>A0A1N7HB76</accession>
<keyword evidence="11" id="KW-1185">Reference proteome</keyword>
<evidence type="ECO:0000256" key="6">
    <source>
        <dbReference type="ARBA" id="ARBA00023136"/>
    </source>
</evidence>
<dbReference type="Pfam" id="PF00664">
    <property type="entry name" value="ABC_membrane"/>
    <property type="match status" value="1"/>
</dbReference>
<dbReference type="SMART" id="SM00382">
    <property type="entry name" value="AAA"/>
    <property type="match status" value="1"/>
</dbReference>
<dbReference type="InterPro" id="IPR003439">
    <property type="entry name" value="ABC_transporter-like_ATP-bd"/>
</dbReference>
<evidence type="ECO:0000256" key="1">
    <source>
        <dbReference type="ARBA" id="ARBA00004651"/>
    </source>
</evidence>
<gene>
    <name evidence="10" type="ORF">SAMN05445060_3906</name>
</gene>
<dbReference type="RefSeq" id="WP_143690477.1">
    <property type="nucleotide sequence ID" value="NZ_FTNT01000014.1"/>
</dbReference>
<dbReference type="GO" id="GO:0016887">
    <property type="term" value="F:ATP hydrolysis activity"/>
    <property type="evidence" value="ECO:0007669"/>
    <property type="project" value="InterPro"/>
</dbReference>
<name>A0A1N7HB76_9NOCA</name>
<evidence type="ECO:0000313" key="11">
    <source>
        <dbReference type="Proteomes" id="UP000186218"/>
    </source>
</evidence>
<feature type="transmembrane region" description="Helical" evidence="7">
    <location>
        <begin position="69"/>
        <end position="89"/>
    </location>
</feature>
<dbReference type="InterPro" id="IPR011527">
    <property type="entry name" value="ABC1_TM_dom"/>
</dbReference>
<evidence type="ECO:0000259" key="8">
    <source>
        <dbReference type="PROSITE" id="PS50893"/>
    </source>
</evidence>
<dbReference type="Gene3D" id="3.40.50.300">
    <property type="entry name" value="P-loop containing nucleotide triphosphate hydrolases"/>
    <property type="match status" value="1"/>
</dbReference>
<dbReference type="PANTHER" id="PTHR43394:SF1">
    <property type="entry name" value="ATP-BINDING CASSETTE SUB-FAMILY B MEMBER 10, MITOCHONDRIAL"/>
    <property type="match status" value="1"/>
</dbReference>
<proteinExistence type="predicted"/>
<dbReference type="STRING" id="1344003.SAMN05445060_3906"/>
<keyword evidence="3" id="KW-0547">Nucleotide-binding</keyword>
<feature type="domain" description="ABC transmembrane type-1" evidence="9">
    <location>
        <begin position="28"/>
        <end position="310"/>
    </location>
</feature>
<feature type="transmembrane region" description="Helical" evidence="7">
    <location>
        <begin position="143"/>
        <end position="163"/>
    </location>
</feature>
<dbReference type="OrthoDB" id="9806127at2"/>
<keyword evidence="2 7" id="KW-0812">Transmembrane</keyword>
<evidence type="ECO:0000259" key="9">
    <source>
        <dbReference type="PROSITE" id="PS50929"/>
    </source>
</evidence>
<evidence type="ECO:0000256" key="3">
    <source>
        <dbReference type="ARBA" id="ARBA00022741"/>
    </source>
</evidence>
<evidence type="ECO:0000256" key="2">
    <source>
        <dbReference type="ARBA" id="ARBA00022692"/>
    </source>
</evidence>
<dbReference type="Pfam" id="PF00005">
    <property type="entry name" value="ABC_tran"/>
    <property type="match status" value="1"/>
</dbReference>
<organism evidence="10 11">
    <name type="scientific">Williamsia sterculiae</name>
    <dbReference type="NCBI Taxonomy" id="1344003"/>
    <lineage>
        <taxon>Bacteria</taxon>
        <taxon>Bacillati</taxon>
        <taxon>Actinomycetota</taxon>
        <taxon>Actinomycetes</taxon>
        <taxon>Mycobacteriales</taxon>
        <taxon>Nocardiaceae</taxon>
        <taxon>Williamsia</taxon>
    </lineage>
</organism>
<dbReference type="PROSITE" id="PS50929">
    <property type="entry name" value="ABC_TM1F"/>
    <property type="match status" value="1"/>
</dbReference>
<dbReference type="Proteomes" id="UP000186218">
    <property type="component" value="Unassembled WGS sequence"/>
</dbReference>
<dbReference type="InterPro" id="IPR036640">
    <property type="entry name" value="ABC1_TM_sf"/>
</dbReference>
<dbReference type="PROSITE" id="PS50893">
    <property type="entry name" value="ABC_TRANSPORTER_2"/>
    <property type="match status" value="1"/>
</dbReference>
<dbReference type="PROSITE" id="PS00211">
    <property type="entry name" value="ABC_TRANSPORTER_1"/>
    <property type="match status" value="1"/>
</dbReference>
<dbReference type="AlphaFoldDB" id="A0A1N7HB76"/>
<keyword evidence="5 7" id="KW-1133">Transmembrane helix</keyword>
<dbReference type="Gene3D" id="1.20.1560.10">
    <property type="entry name" value="ABC transporter type 1, transmembrane domain"/>
    <property type="match status" value="1"/>
</dbReference>
<keyword evidence="4 10" id="KW-0067">ATP-binding</keyword>
<dbReference type="InterPro" id="IPR039421">
    <property type="entry name" value="Type_1_exporter"/>
</dbReference>
<dbReference type="PANTHER" id="PTHR43394">
    <property type="entry name" value="ATP-DEPENDENT PERMEASE MDL1, MITOCHONDRIAL"/>
    <property type="match status" value="1"/>
</dbReference>
<dbReference type="EMBL" id="FTNT01000014">
    <property type="protein sequence ID" value="SIS22134.1"/>
    <property type="molecule type" value="Genomic_DNA"/>
</dbReference>
<dbReference type="InterPro" id="IPR003593">
    <property type="entry name" value="AAA+_ATPase"/>
</dbReference>
<protein>
    <submittedName>
        <fullName evidence="10">ATP-binding cassette, subfamily B</fullName>
    </submittedName>
</protein>
<evidence type="ECO:0000256" key="4">
    <source>
        <dbReference type="ARBA" id="ARBA00022840"/>
    </source>
</evidence>
<evidence type="ECO:0000313" key="10">
    <source>
        <dbReference type="EMBL" id="SIS22134.1"/>
    </source>
</evidence>
<evidence type="ECO:0000256" key="7">
    <source>
        <dbReference type="SAM" id="Phobius"/>
    </source>
</evidence>
<evidence type="ECO:0000256" key="5">
    <source>
        <dbReference type="ARBA" id="ARBA00022989"/>
    </source>
</evidence>
<dbReference type="GO" id="GO:0005524">
    <property type="term" value="F:ATP binding"/>
    <property type="evidence" value="ECO:0007669"/>
    <property type="project" value="UniProtKB-KW"/>
</dbReference>
<dbReference type="SUPFAM" id="SSF90123">
    <property type="entry name" value="ABC transporter transmembrane region"/>
    <property type="match status" value="1"/>
</dbReference>
<feature type="domain" description="ABC transporter" evidence="8">
    <location>
        <begin position="345"/>
        <end position="576"/>
    </location>
</feature>
<feature type="transmembrane region" description="Helical" evidence="7">
    <location>
        <begin position="25"/>
        <end position="49"/>
    </location>
</feature>
<dbReference type="InterPro" id="IPR017871">
    <property type="entry name" value="ABC_transporter-like_CS"/>
</dbReference>
<feature type="transmembrane region" description="Helical" evidence="7">
    <location>
        <begin position="251"/>
        <end position="272"/>
    </location>
</feature>
<dbReference type="InterPro" id="IPR027417">
    <property type="entry name" value="P-loop_NTPase"/>
</dbReference>
<dbReference type="GO" id="GO:0015421">
    <property type="term" value="F:ABC-type oligopeptide transporter activity"/>
    <property type="evidence" value="ECO:0007669"/>
    <property type="project" value="TreeGrafter"/>
</dbReference>
<feature type="transmembrane region" description="Helical" evidence="7">
    <location>
        <begin position="169"/>
        <end position="189"/>
    </location>
</feature>